<dbReference type="CDD" id="cd05195">
    <property type="entry name" value="enoyl_red"/>
    <property type="match status" value="1"/>
</dbReference>
<dbReference type="InterPro" id="IPR013217">
    <property type="entry name" value="Methyltransf_12"/>
</dbReference>
<dbReference type="InterPro" id="IPR018201">
    <property type="entry name" value="Ketoacyl_synth_AS"/>
</dbReference>
<dbReference type="InterPro" id="IPR013154">
    <property type="entry name" value="ADH-like_N"/>
</dbReference>
<keyword evidence="3 12" id="KW-0808">Transferase</keyword>
<dbReference type="PROSITE" id="PS50075">
    <property type="entry name" value="CARRIER"/>
    <property type="match status" value="1"/>
</dbReference>
<dbReference type="InterPro" id="IPR057326">
    <property type="entry name" value="KR_dom"/>
</dbReference>
<dbReference type="InterPro" id="IPR036736">
    <property type="entry name" value="ACP-like_sf"/>
</dbReference>
<dbReference type="EMBL" id="JARBJD010000035">
    <property type="protein sequence ID" value="KAK2958826.1"/>
    <property type="molecule type" value="Genomic_DNA"/>
</dbReference>
<dbReference type="InterPro" id="IPR009081">
    <property type="entry name" value="PP-bd_ACP"/>
</dbReference>
<evidence type="ECO:0000259" key="9">
    <source>
        <dbReference type="PROSITE" id="PS50075"/>
    </source>
</evidence>
<dbReference type="Gene3D" id="1.10.1200.10">
    <property type="entry name" value="ACP-like"/>
    <property type="match status" value="1"/>
</dbReference>
<dbReference type="InterPro" id="IPR050091">
    <property type="entry name" value="PKS_NRPS_Biosynth_Enz"/>
</dbReference>
<keyword evidence="2" id="KW-0597">Phosphoprotein</keyword>
<dbReference type="Pfam" id="PF00698">
    <property type="entry name" value="Acyl_transf_1"/>
    <property type="match status" value="2"/>
</dbReference>
<dbReference type="InterPro" id="IPR020843">
    <property type="entry name" value="ER"/>
</dbReference>
<dbReference type="Pfam" id="PF08240">
    <property type="entry name" value="ADH_N"/>
    <property type="match status" value="1"/>
</dbReference>
<feature type="domain" description="PKS/mFAS DH" evidence="11">
    <location>
        <begin position="934"/>
        <end position="1254"/>
    </location>
</feature>
<dbReference type="Pfam" id="PF00109">
    <property type="entry name" value="ketoacyl-synt"/>
    <property type="match status" value="1"/>
</dbReference>
<dbReference type="PANTHER" id="PTHR43775:SF37">
    <property type="entry name" value="SI:DKEY-61P9.11"/>
    <property type="match status" value="1"/>
</dbReference>
<dbReference type="InterPro" id="IPR049551">
    <property type="entry name" value="PKS_DH_C"/>
</dbReference>
<dbReference type="Pfam" id="PF08242">
    <property type="entry name" value="Methyltransf_12"/>
    <property type="match status" value="1"/>
</dbReference>
<evidence type="ECO:0000256" key="6">
    <source>
        <dbReference type="ARBA" id="ARBA00023315"/>
    </source>
</evidence>
<feature type="domain" description="Carrier" evidence="9">
    <location>
        <begin position="2701"/>
        <end position="2776"/>
    </location>
</feature>
<evidence type="ECO:0000256" key="7">
    <source>
        <dbReference type="PROSITE-ProRule" id="PRU01363"/>
    </source>
</evidence>
<dbReference type="SUPFAM" id="SSF50129">
    <property type="entry name" value="GroES-like"/>
    <property type="match status" value="1"/>
</dbReference>
<dbReference type="Gene3D" id="3.30.70.3330">
    <property type="match status" value="1"/>
</dbReference>
<keyword evidence="1" id="KW-0596">Phosphopantetheine</keyword>
<feature type="compositionally biased region" description="Basic and acidic residues" evidence="8">
    <location>
        <begin position="2806"/>
        <end position="2816"/>
    </location>
</feature>
<name>A0ABQ9Y514_9EUKA</name>
<evidence type="ECO:0000256" key="1">
    <source>
        <dbReference type="ARBA" id="ARBA00022450"/>
    </source>
</evidence>
<dbReference type="Gene3D" id="3.40.47.10">
    <property type="match status" value="1"/>
</dbReference>
<sequence>MSKIGSEVPLAVIGLGARLPGGANSPLQFWNLLKQGYDAIGPTPKDRWDSAYFHDPDNLGLVGKSIQDVGGFLQGWNPEEVDLKFFHFSPREAKLLDPNQRILLELTYETFEDAGLTLNDMSGSRTGVFVGISATDYSYWQFPDINTIDSHTQTGVSTSIVANRLSYFYNLLGPSFIVDTACSSTLVALNCAAQSIRNGECRQALVAAVNLMLYPEVTVGFSKLGVLSPDGHCKAFDASANGYVRSEGAGMLLIKPLADAEKDNNRIFSVIRGTACCSDGKMNQQMTSPSEEQQEWIYNQVLNLSNIYPSEINYVETHGTGTAVGDPIECRSISKVLGIGREKTRPVLMGSNKSNVGHLEPAAGIVSLIKMALSIKHNLIPPTISIKNLNPKINPEAMNISFCTKLQPFPEPAYLDQPRTAMISAFGFGGTNASTIMQEYQGGKGLKDCPNCENEFNRSELLVLSAKSAESLKESARRLATYLRSKTSAPLTHVAYTLACHRSHHSQQRFACIVANKDEAVEKLEAFAEERLTFGPSAAQYQGASSEKKKNIVLLFSGQGPQWYGMGRTLFQTNEVFRESMIEFDRIYKELEPDVSVIREMFREKEDSNVSLTKFLQPHYVAIQMSLFEIMKAAKLPVSTIVAHSLGETGASYVSGALSKREAIKVVYERCRAQYELTGKGYMATVKLPRDELKAILKKYPHVTLAGHNSPGICNISGDTEEMNTLINDIKNDHFVRKLPIDEAMHSHQVDLKKDQIINGLADIVPCLPTTPIISTHIPHTKTPIVYNGEYFYKSLRNTVEFNDAIVECIRRHEQQNEDQEIVFLELDPHPVLRQFVTEITNTIKKPQLFVPTLVREDFHEREALFRALGQLFVYGFNLDFKKSVFQPLKTHGLEEKYNPIEDVKEYYFVPDLPLYSWARTRCWNENRPHQEHRKGTGHPIVRILNDEYNPCFQSDVSTSYLPWVEHHLLQGNIVVPGVTYVECILGCGRKLFGEKAAYWFRDVHFRNAFYMNSGEVYRVNIAFSPIHKPGSRFEKPTQYSVALSSHVQPSGEWDLHCTGILELEEEMIERERQAVMSIPGIDPEFQPTPPDYGFGDINLEEFRKLCPCEQPVEKFYADLWQDGLELYRELRLVRKVWVNDITNPVITLGYIEVNPEMTTDQLSQWSYMYPPMMDSCLQSGLSGREYRGAFFPVEAKRARFVRPFDPTKRHAWACSRKDPITGLLSMTCCDDEGKVYGSLQDVRIHYLEKSQKNAVGAKGGEETPCYENGWTFLKSVNVPETDKNAHVADIKTIETDMKNRIVEMTDEMQLAQKMPEIDKWNNKLTIAGQSASASFVPLLDITKAGDVQEFYHRLIVVFCKDLEREGYVELKSLSGSALDTIEQISIKPTAKYFLKKSASGADELPDDENATFISTNLLTISPHLRPSTVLMMEVAMNMHQIIQSATAVDPISLIFKDGVTADAVYRDDIQVRPYNFLCQAALAELIKSKPKDQTLNILEIGAGTGGTTAYLLENLDRHTTTYTFTDIGRSFLPHAQKKFAEYKSCMDFRHLDIERDPIEQGVAPESQDIIVAANVLHATEDLSVTLGNTMKMLKPGGTLILLEALSDFYWLDTVFGLTKGWWRVKDLDFRRHPLLTPPRWEAGLTAAGFGSVKVYNQWEDKKGSKYEGRLCVTLAQKPFTKEEVIPDLSIKTTEAPATAVVLVGEKNTVGGQLVASLLREGFHVIAGFRTKKLDLKELVGSDLNDSQIAAVSKSFHSVIVEKAEACRDGYDAIFALCEAQNLPRVVSIVNLWSLDLPITCASEEDVKEDFKLNCYCTLYLTHSLIEWTQKPVISEFLNTYAVTQACWAVEQTLEKDSVGLGQAVIWGMNRCILNEVTAIHPHTVDLSNNPSKTELSAFVQIITTTAHESRLKAEQFKKDPNNPEINYVPPIASSESEIALRGEKVFGSRLLQRSRANEMGLWSRNQNSTEKNYALVTNSLKSVVLQERQPLTLCDDCVEVSVAAAGLNNHDLLLWKEASLTERLKNPTLGLEFSGVVKAVGKNVSQFKVGDRVFGIGKETIASLITVPASQIRLVPDRYALDEIVSVPVALSTAYEALIRIARLRKGSFVLIHNATEAVGLAAIQIAKAVGAIPICTEDKEFKRSYLSVSGIEHVLDCSTSNFADKVQKITGKAGVHVVLNTLSGINNIHAGMKCLARNGHFIELVEQDLETEESIKLETFTKRVSFTPLSITDLIAEDGGVGDIFNEAFEWFEKKNLTIPLSTCFSLTQAQDAFSHFDDDDHIGKVVLSPIAHSFSKHAIPTTRKVIDFNSQGSYIDPEGTYIVTGGTAGFSLDLAKGLLDRGAKHLVLCSRSGAGDMDRQATFEGLRQQYSAEIVVKALDVTNATETRAFLAEIRSTMKPIRGVIHGAMVLSDGLINNLTAEKFWTVLAPKAFGAWVIHEDTMKHNDPIDMFVLMSSLNVVVGTHGQANYGSANIFLDSLALHRRSLGLSALSIQWGVLAETGYVHRTTSVSDNMHSFGFRSLTPRWANRILHTSLESVNDFNFERNNTLPPPGALTSTYADNIASAFASLPKSLTPVSLLPDYELGHETHFFDGSKHINNIVKAHDVYSFPECVPVTVGIFKVEWEPLFAFMHGLTLVGRFEEIRKIAAESSVQSTTESATESSGQEQTQAQDKAAASNIPLDQALRQIYDQTKAIELIARGVAGQAAKVLGLGSADQIQTEVPLSQYGLDSLTAVEMKNWTERNVKVDVPVVDFVRGPSSEALAKIMLEKFYEKFGRPKESEEAPAPQPVSAPTSSTEPTTQKEEKVEEVKVVKKRQSPKTAYVFTGQSSLKQGVGMDLYASYPIAKKIWDECDAYFMDKIGISILRIVRENPKEYVVDFSNGEQGKKLRQKYMDLVITEDLSVMDEIEDKTISPKAFPTVTEHTPNYVFKSPNGLLLMTHFAQPIIVIYEFVALSCLKYDNPENDLISNAMFCGHSLGEYCALVSLGKITSAAQMAFMCFIRGLVMQTVVARDPVTQISAYGMAAVSPTRVTPTFKIDQLREVIKYVANACGGRLLEIVNYNVYNDQYVVSGERFCIWQLGMALNYVKEHGDEGMKTVAKFCFVNVGTHPRSTTPLEIPRTSAVLQLAGIDVPFHSSLLRKVVPMFRSFLDANLPASTAFDYVNRLDERYVCNLYSKEVFSVSRQYATTIANLSKSPFLLRALNTPSGPDSWDELTQAERARLLLRECLSYQFASAVQWIDAQNTLIKSGVRRVVEIGPAKTLANMMSKSVLRLKDQGKELAEMAEIIAGYESTGTGRAGTIEVLSFDSDRELLFRIPDEEQIGSDEEEDDDF</sequence>
<keyword evidence="13" id="KW-1185">Reference proteome</keyword>
<dbReference type="SUPFAM" id="SSF51735">
    <property type="entry name" value="NAD(P)-binding Rossmann-fold domains"/>
    <property type="match status" value="3"/>
</dbReference>
<dbReference type="Pfam" id="PF02801">
    <property type="entry name" value="Ketoacyl-synt_C"/>
    <property type="match status" value="1"/>
</dbReference>
<dbReference type="InterPro" id="IPR014031">
    <property type="entry name" value="Ketoacyl_synth_C"/>
</dbReference>
<keyword evidence="5" id="KW-0511">Multifunctional enzyme</keyword>
<dbReference type="Gene3D" id="6.10.60.10">
    <property type="match status" value="1"/>
</dbReference>
<feature type="compositionally biased region" description="Polar residues" evidence="8">
    <location>
        <begin position="2659"/>
        <end position="2676"/>
    </location>
</feature>
<evidence type="ECO:0000256" key="3">
    <source>
        <dbReference type="ARBA" id="ARBA00022679"/>
    </source>
</evidence>
<dbReference type="InterPro" id="IPR036291">
    <property type="entry name" value="NAD(P)-bd_dom_sf"/>
</dbReference>
<feature type="region of interest" description="Disordered" evidence="8">
    <location>
        <begin position="2783"/>
        <end position="2816"/>
    </location>
</feature>
<dbReference type="SUPFAM" id="SSF47336">
    <property type="entry name" value="ACP-like"/>
    <property type="match status" value="1"/>
</dbReference>
<feature type="region of interest" description="N-terminal hotdog fold" evidence="7">
    <location>
        <begin position="934"/>
        <end position="1069"/>
    </location>
</feature>
<dbReference type="InterPro" id="IPR016036">
    <property type="entry name" value="Malonyl_transacylase_ACP-bd"/>
</dbReference>
<dbReference type="SUPFAM" id="SSF52151">
    <property type="entry name" value="FabD/lysophospholipase-like"/>
    <property type="match status" value="2"/>
</dbReference>
<dbReference type="InterPro" id="IPR049552">
    <property type="entry name" value="PKS_DH_N"/>
</dbReference>
<dbReference type="InterPro" id="IPR020807">
    <property type="entry name" value="PKS_DH"/>
</dbReference>
<dbReference type="InterPro" id="IPR014030">
    <property type="entry name" value="Ketoacyl_synth_N"/>
</dbReference>
<dbReference type="Gene3D" id="3.90.180.10">
    <property type="entry name" value="Medium-chain alcohol dehydrogenases, catalytic domain"/>
    <property type="match status" value="1"/>
</dbReference>
<evidence type="ECO:0000313" key="12">
    <source>
        <dbReference type="EMBL" id="KAK2958826.1"/>
    </source>
</evidence>
<dbReference type="SMART" id="SM00823">
    <property type="entry name" value="PKS_PP"/>
    <property type="match status" value="1"/>
</dbReference>
<dbReference type="PROSITE" id="PS52019">
    <property type="entry name" value="PKS_MFAS_DH"/>
    <property type="match status" value="1"/>
</dbReference>
<dbReference type="InterPro" id="IPR003965">
    <property type="entry name" value="Fatty_acid_synthase"/>
</dbReference>
<dbReference type="InterPro" id="IPR013968">
    <property type="entry name" value="PKS_KR"/>
</dbReference>
<dbReference type="PROSITE" id="PS00606">
    <property type="entry name" value="KS3_1"/>
    <property type="match status" value="1"/>
</dbReference>
<dbReference type="Gene3D" id="3.40.50.150">
    <property type="entry name" value="Vaccinia Virus protein VP39"/>
    <property type="match status" value="1"/>
</dbReference>
<proteinExistence type="predicted"/>
<dbReference type="InterPro" id="IPR049900">
    <property type="entry name" value="PKS_mFAS_DH"/>
</dbReference>
<protein>
    <submittedName>
        <fullName evidence="12">Highly reducing polyketide synthase easB</fullName>
        <ecNumber evidence="12">2.3.1.-</ecNumber>
    </submittedName>
</protein>
<accession>A0ABQ9Y514</accession>
<comment type="caution">
    <text evidence="12">The sequence shown here is derived from an EMBL/GenBank/DDBJ whole genome shotgun (WGS) entry which is preliminary data.</text>
</comment>
<dbReference type="InterPro" id="IPR029063">
    <property type="entry name" value="SAM-dependent_MTases_sf"/>
</dbReference>
<dbReference type="Gene3D" id="3.40.50.720">
    <property type="entry name" value="NAD(P)-binding Rossmann-like Domain"/>
    <property type="match status" value="3"/>
</dbReference>
<dbReference type="InterPro" id="IPR011032">
    <property type="entry name" value="GroES-like_sf"/>
</dbReference>
<dbReference type="Pfam" id="PF21089">
    <property type="entry name" value="PKS_DH_N"/>
    <property type="match status" value="1"/>
</dbReference>
<feature type="domain" description="Ketosynthase family 3 (KS3)" evidence="10">
    <location>
        <begin position="7"/>
        <end position="439"/>
    </location>
</feature>
<dbReference type="InterPro" id="IPR014043">
    <property type="entry name" value="Acyl_transferase_dom"/>
</dbReference>
<reference evidence="12 13" key="1">
    <citation type="journal article" date="2022" name="bioRxiv">
        <title>Genomics of Preaxostyla Flagellates Illuminates Evolutionary Transitions and the Path Towards Mitochondrial Loss.</title>
        <authorList>
            <person name="Novak L.V.F."/>
            <person name="Treitli S.C."/>
            <person name="Pyrih J."/>
            <person name="Halakuc P."/>
            <person name="Pipaliya S.V."/>
            <person name="Vacek V."/>
            <person name="Brzon O."/>
            <person name="Soukal P."/>
            <person name="Eme L."/>
            <person name="Dacks J.B."/>
            <person name="Karnkowska A."/>
            <person name="Elias M."/>
            <person name="Hampl V."/>
        </authorList>
    </citation>
    <scope>NUCLEOTIDE SEQUENCE [LARGE SCALE GENOMIC DNA]</scope>
    <source>
        <strain evidence="12">NAU3</strain>
        <tissue evidence="12">Gut</tissue>
    </source>
</reference>
<keyword evidence="6 12" id="KW-0012">Acyltransferase</keyword>
<evidence type="ECO:0000313" key="13">
    <source>
        <dbReference type="Proteomes" id="UP001281761"/>
    </source>
</evidence>
<feature type="region of interest" description="Disordered" evidence="8">
    <location>
        <begin position="2659"/>
        <end position="2680"/>
    </location>
</feature>
<dbReference type="PRINTS" id="PR01483">
    <property type="entry name" value="FASYNTHASE"/>
</dbReference>
<feature type="region of interest" description="C-terminal hotdog fold" evidence="7">
    <location>
        <begin position="1108"/>
        <end position="1254"/>
    </location>
</feature>
<dbReference type="Gene3D" id="3.40.366.10">
    <property type="entry name" value="Malonyl-Coenzyme A Acyl Carrier Protein, domain 2"/>
    <property type="match status" value="2"/>
</dbReference>
<dbReference type="Proteomes" id="UP001281761">
    <property type="component" value="Unassembled WGS sequence"/>
</dbReference>
<dbReference type="InterPro" id="IPR001227">
    <property type="entry name" value="Ac_transferase_dom_sf"/>
</dbReference>
<organism evidence="12 13">
    <name type="scientific">Blattamonas nauphoetae</name>
    <dbReference type="NCBI Taxonomy" id="2049346"/>
    <lineage>
        <taxon>Eukaryota</taxon>
        <taxon>Metamonada</taxon>
        <taxon>Preaxostyla</taxon>
        <taxon>Oxymonadida</taxon>
        <taxon>Blattamonas</taxon>
    </lineage>
</organism>
<evidence type="ECO:0000256" key="5">
    <source>
        <dbReference type="ARBA" id="ARBA00023268"/>
    </source>
</evidence>
<dbReference type="InterPro" id="IPR020841">
    <property type="entry name" value="PKS_Beta-ketoAc_synthase_dom"/>
</dbReference>
<dbReference type="Pfam" id="PF22621">
    <property type="entry name" value="CurL-like_PKS_C"/>
    <property type="match status" value="1"/>
</dbReference>
<dbReference type="Gene3D" id="3.10.129.110">
    <property type="entry name" value="Polyketide synthase dehydratase"/>
    <property type="match status" value="1"/>
</dbReference>
<feature type="active site" description="Proton donor; for dehydratase activity" evidence="7">
    <location>
        <position position="1175"/>
    </location>
</feature>
<evidence type="ECO:0000256" key="2">
    <source>
        <dbReference type="ARBA" id="ARBA00022553"/>
    </source>
</evidence>
<dbReference type="Pfam" id="PF13602">
    <property type="entry name" value="ADH_zinc_N_2"/>
    <property type="match status" value="1"/>
</dbReference>
<evidence type="ECO:0000259" key="10">
    <source>
        <dbReference type="PROSITE" id="PS52004"/>
    </source>
</evidence>
<evidence type="ECO:0000259" key="11">
    <source>
        <dbReference type="PROSITE" id="PS52019"/>
    </source>
</evidence>
<feature type="active site" description="Proton acceptor; for dehydratase activity" evidence="7">
    <location>
        <position position="968"/>
    </location>
</feature>
<gene>
    <name evidence="12" type="ORF">BLNAU_6329</name>
</gene>
<dbReference type="PANTHER" id="PTHR43775">
    <property type="entry name" value="FATTY ACID SYNTHASE"/>
    <property type="match status" value="1"/>
</dbReference>
<dbReference type="Pfam" id="PF14765">
    <property type="entry name" value="PS-DH"/>
    <property type="match status" value="1"/>
</dbReference>
<keyword evidence="4" id="KW-0521">NADP</keyword>
<dbReference type="EC" id="2.3.1.-" evidence="12"/>
<dbReference type="SMART" id="SM00825">
    <property type="entry name" value="PKS_KS"/>
    <property type="match status" value="1"/>
</dbReference>
<dbReference type="Gene3D" id="3.30.70.3290">
    <property type="match status" value="1"/>
</dbReference>
<dbReference type="SMART" id="SM00826">
    <property type="entry name" value="PKS_DH"/>
    <property type="match status" value="1"/>
</dbReference>
<dbReference type="Pfam" id="PF08659">
    <property type="entry name" value="KR"/>
    <property type="match status" value="1"/>
</dbReference>
<dbReference type="PROSITE" id="PS52004">
    <property type="entry name" value="KS3_2"/>
    <property type="match status" value="1"/>
</dbReference>
<dbReference type="CDD" id="cd02440">
    <property type="entry name" value="AdoMet_MTases"/>
    <property type="match status" value="1"/>
</dbReference>
<dbReference type="SUPFAM" id="SSF53901">
    <property type="entry name" value="Thiolase-like"/>
    <property type="match status" value="1"/>
</dbReference>
<dbReference type="SMART" id="SM00822">
    <property type="entry name" value="PKS_KR"/>
    <property type="match status" value="1"/>
</dbReference>
<evidence type="ECO:0000256" key="4">
    <source>
        <dbReference type="ARBA" id="ARBA00022857"/>
    </source>
</evidence>
<dbReference type="SMART" id="SM00827">
    <property type="entry name" value="PKS_AT"/>
    <property type="match status" value="1"/>
</dbReference>
<dbReference type="InterPro" id="IPR020806">
    <property type="entry name" value="PKS_PP-bd"/>
</dbReference>
<dbReference type="InterPro" id="IPR016039">
    <property type="entry name" value="Thiolase-like"/>
</dbReference>
<dbReference type="InterPro" id="IPR016035">
    <property type="entry name" value="Acyl_Trfase/lysoPLipase"/>
</dbReference>
<feature type="compositionally biased region" description="Polar residues" evidence="8">
    <location>
        <begin position="2796"/>
        <end position="2805"/>
    </location>
</feature>
<dbReference type="SMART" id="SM00829">
    <property type="entry name" value="PKS_ER"/>
    <property type="match status" value="1"/>
</dbReference>
<dbReference type="SUPFAM" id="SSF55048">
    <property type="entry name" value="Probable ACP-binding domain of malonyl-CoA ACP transacylase"/>
    <property type="match status" value="1"/>
</dbReference>
<dbReference type="SUPFAM" id="SSF53335">
    <property type="entry name" value="S-adenosyl-L-methionine-dependent methyltransferases"/>
    <property type="match status" value="1"/>
</dbReference>
<dbReference type="CDD" id="cd00833">
    <property type="entry name" value="PKS"/>
    <property type="match status" value="1"/>
</dbReference>
<evidence type="ECO:0000256" key="8">
    <source>
        <dbReference type="SAM" id="MobiDB-lite"/>
    </source>
</evidence>
<dbReference type="InterPro" id="IPR042104">
    <property type="entry name" value="PKS_dehydratase_sf"/>
</dbReference>
<dbReference type="Pfam" id="PF23297">
    <property type="entry name" value="ACP_SdgA_C"/>
    <property type="match status" value="1"/>
</dbReference>
<dbReference type="GO" id="GO:0016746">
    <property type="term" value="F:acyltransferase activity"/>
    <property type="evidence" value="ECO:0007669"/>
    <property type="project" value="UniProtKB-KW"/>
</dbReference>